<evidence type="ECO:0008006" key="3">
    <source>
        <dbReference type="Google" id="ProtNLM"/>
    </source>
</evidence>
<evidence type="ECO:0000313" key="2">
    <source>
        <dbReference type="Proteomes" id="UP001642483"/>
    </source>
</evidence>
<sequence>MEQDANALIQTSIANRLLKIPARNKCFNQHTVLYADDLAFFSEGSHWSEKELNGFAVFNVVVLLAIS</sequence>
<name>A0ABP0FNC2_CLALP</name>
<reference evidence="1 2" key="1">
    <citation type="submission" date="2024-02" db="EMBL/GenBank/DDBJ databases">
        <authorList>
            <person name="Daric V."/>
            <person name="Darras S."/>
        </authorList>
    </citation>
    <scope>NUCLEOTIDE SEQUENCE [LARGE SCALE GENOMIC DNA]</scope>
</reference>
<keyword evidence="2" id="KW-1185">Reference proteome</keyword>
<protein>
    <recommendedName>
        <fullName evidence="3">Reverse transcriptase</fullName>
    </recommendedName>
</protein>
<organism evidence="1 2">
    <name type="scientific">Clavelina lepadiformis</name>
    <name type="common">Light-bulb sea squirt</name>
    <name type="synonym">Ascidia lepadiformis</name>
    <dbReference type="NCBI Taxonomy" id="159417"/>
    <lineage>
        <taxon>Eukaryota</taxon>
        <taxon>Metazoa</taxon>
        <taxon>Chordata</taxon>
        <taxon>Tunicata</taxon>
        <taxon>Ascidiacea</taxon>
        <taxon>Aplousobranchia</taxon>
        <taxon>Clavelinidae</taxon>
        <taxon>Clavelina</taxon>
    </lineage>
</organism>
<comment type="caution">
    <text evidence="1">The sequence shown here is derived from an EMBL/GenBank/DDBJ whole genome shotgun (WGS) entry which is preliminary data.</text>
</comment>
<accession>A0ABP0FNC2</accession>
<dbReference type="Proteomes" id="UP001642483">
    <property type="component" value="Unassembled WGS sequence"/>
</dbReference>
<proteinExistence type="predicted"/>
<dbReference type="EMBL" id="CAWYQH010000079">
    <property type="protein sequence ID" value="CAK8681101.1"/>
    <property type="molecule type" value="Genomic_DNA"/>
</dbReference>
<evidence type="ECO:0000313" key="1">
    <source>
        <dbReference type="EMBL" id="CAK8681101.1"/>
    </source>
</evidence>
<gene>
    <name evidence="1" type="ORF">CVLEPA_LOCUS11338</name>
</gene>